<feature type="domain" description="LysM" evidence="1">
    <location>
        <begin position="157"/>
        <end position="204"/>
    </location>
</feature>
<proteinExistence type="predicted"/>
<sequence>MALSKAKIIAYRGSGTDTIEVLFNPNAYSLQSKNNFAWDNSPGLSAPIGQFINGGATTLTMELFVDTYEMGTDVREKTGQITGLMEVDSELHTPPICRFVWGSLDFKGVIENISQRYTMFLDSGIPVRATLNVTFQACENVTEQLQKTPRHSSDRTKERILKQGEQLWMIAGEEFNNPGQWRELAKANSIDNPHRLVPGTKLVVPRLR</sequence>
<protein>
    <submittedName>
        <fullName evidence="2">LysM peptidoglycan-binding domain-containing protein</fullName>
    </submittedName>
</protein>
<dbReference type="Gene3D" id="3.10.350.10">
    <property type="entry name" value="LysM domain"/>
    <property type="match status" value="1"/>
</dbReference>
<gene>
    <name evidence="2" type="ORF">GJ688_15415</name>
</gene>
<dbReference type="Proteomes" id="UP000430670">
    <property type="component" value="Unassembled WGS sequence"/>
</dbReference>
<dbReference type="PROSITE" id="PS51782">
    <property type="entry name" value="LYSM"/>
    <property type="match status" value="1"/>
</dbReference>
<dbReference type="OrthoDB" id="9815939at2"/>
<dbReference type="AlphaFoldDB" id="A0A6I3SMX3"/>
<comment type="caution">
    <text evidence="2">The sequence shown here is derived from an EMBL/GenBank/DDBJ whole genome shotgun (WGS) entry which is preliminary data.</text>
</comment>
<dbReference type="InterPro" id="IPR045361">
    <property type="entry name" value="CIS_tube_prot_N"/>
</dbReference>
<name>A0A6I3SMX3_HELMO</name>
<dbReference type="InterPro" id="IPR036779">
    <property type="entry name" value="LysM_dom_sf"/>
</dbReference>
<dbReference type="InterPro" id="IPR018392">
    <property type="entry name" value="LysM"/>
</dbReference>
<accession>A0A6I3SMX3</accession>
<evidence type="ECO:0000313" key="3">
    <source>
        <dbReference type="Proteomes" id="UP000430670"/>
    </source>
</evidence>
<reference evidence="2 3" key="1">
    <citation type="submission" date="2019-11" db="EMBL/GenBank/DDBJ databases">
        <title>Whole-genome sequence of a the green, strictly anaerobic photosynthetic bacterium Heliobacillus mobilis DSM 6151.</title>
        <authorList>
            <person name="Kyndt J.A."/>
            <person name="Meyer T.E."/>
        </authorList>
    </citation>
    <scope>NUCLEOTIDE SEQUENCE [LARGE SCALE GENOMIC DNA]</scope>
    <source>
        <strain evidence="2 3">DSM 6151</strain>
    </source>
</reference>
<keyword evidence="3" id="KW-1185">Reference proteome</keyword>
<dbReference type="RefSeq" id="WP_155477445.1">
    <property type="nucleotide sequence ID" value="NZ_WNKU01000023.1"/>
</dbReference>
<organism evidence="2 3">
    <name type="scientific">Heliobacterium mobile</name>
    <name type="common">Heliobacillus mobilis</name>
    <dbReference type="NCBI Taxonomy" id="28064"/>
    <lineage>
        <taxon>Bacteria</taxon>
        <taxon>Bacillati</taxon>
        <taxon>Bacillota</taxon>
        <taxon>Clostridia</taxon>
        <taxon>Eubacteriales</taxon>
        <taxon>Heliobacteriaceae</taxon>
        <taxon>Heliobacterium</taxon>
    </lineage>
</organism>
<evidence type="ECO:0000313" key="2">
    <source>
        <dbReference type="EMBL" id="MTV50358.1"/>
    </source>
</evidence>
<dbReference type="Pfam" id="PF19266">
    <property type="entry name" value="CIS_tube"/>
    <property type="match status" value="1"/>
</dbReference>
<evidence type="ECO:0000259" key="1">
    <source>
        <dbReference type="PROSITE" id="PS51782"/>
    </source>
</evidence>
<dbReference type="EMBL" id="WNKU01000023">
    <property type="protein sequence ID" value="MTV50358.1"/>
    <property type="molecule type" value="Genomic_DNA"/>
</dbReference>
<dbReference type="Pfam" id="PF01476">
    <property type="entry name" value="LysM"/>
    <property type="match status" value="1"/>
</dbReference>